<dbReference type="KEGG" id="haj:DU500_16080"/>
<evidence type="ECO:0000256" key="4">
    <source>
        <dbReference type="PROSITE-ProRule" id="PRU01248"/>
    </source>
</evidence>
<proteinExistence type="predicted"/>
<dbReference type="PROSITE" id="PS51900">
    <property type="entry name" value="CB"/>
    <property type="match status" value="1"/>
</dbReference>
<dbReference type="GO" id="GO:0006310">
    <property type="term" value="P:DNA recombination"/>
    <property type="evidence" value="ECO:0007669"/>
    <property type="project" value="UniProtKB-KW"/>
</dbReference>
<keyword evidence="8" id="KW-1185">Reference proteome</keyword>
<dbReference type="OrthoDB" id="198497at2157"/>
<dbReference type="InterPro" id="IPR002104">
    <property type="entry name" value="Integrase_catalytic"/>
</dbReference>
<dbReference type="Gene3D" id="1.10.150.130">
    <property type="match status" value="1"/>
</dbReference>
<keyword evidence="2 4" id="KW-0238">DNA-binding</keyword>
<dbReference type="GeneID" id="37284935"/>
<dbReference type="CDD" id="cd00397">
    <property type="entry name" value="DNA_BRE_C"/>
    <property type="match status" value="1"/>
</dbReference>
<keyword evidence="1" id="KW-0229">DNA integration</keyword>
<dbReference type="InterPro" id="IPR013762">
    <property type="entry name" value="Integrase-like_cat_sf"/>
</dbReference>
<name>A0A345E6K1_9EURY</name>
<keyword evidence="3" id="KW-0233">DNA recombination</keyword>
<dbReference type="SUPFAM" id="SSF56349">
    <property type="entry name" value="DNA breaking-rejoining enzymes"/>
    <property type="match status" value="1"/>
</dbReference>
<dbReference type="InterPro" id="IPR004107">
    <property type="entry name" value="Integrase_SAM-like_N"/>
</dbReference>
<evidence type="ECO:0000256" key="2">
    <source>
        <dbReference type="ARBA" id="ARBA00023125"/>
    </source>
</evidence>
<dbReference type="PROSITE" id="PS51898">
    <property type="entry name" value="TYR_RECOMBINASE"/>
    <property type="match status" value="1"/>
</dbReference>
<dbReference type="EMBL" id="CP031150">
    <property type="protein sequence ID" value="AXG07823.1"/>
    <property type="molecule type" value="Genomic_DNA"/>
</dbReference>
<dbReference type="InterPro" id="IPR044068">
    <property type="entry name" value="CB"/>
</dbReference>
<dbReference type="InterPro" id="IPR010998">
    <property type="entry name" value="Integrase_recombinase_N"/>
</dbReference>
<dbReference type="Gene3D" id="1.10.443.10">
    <property type="entry name" value="Intergrase catalytic core"/>
    <property type="match status" value="1"/>
</dbReference>
<evidence type="ECO:0000313" key="7">
    <source>
        <dbReference type="EMBL" id="AXG07823.1"/>
    </source>
</evidence>
<feature type="domain" description="Tyr recombinase" evidence="5">
    <location>
        <begin position="109"/>
        <end position="326"/>
    </location>
</feature>
<reference evidence="7 8" key="1">
    <citation type="submission" date="2018-07" db="EMBL/GenBank/DDBJ databases">
        <title>Genome sequences of Haloplanus sp. CBA1113.</title>
        <authorList>
            <person name="Kim Y.B."/>
            <person name="Roh S.W."/>
        </authorList>
    </citation>
    <scope>NUCLEOTIDE SEQUENCE [LARGE SCALE GENOMIC DNA]</scope>
    <source>
        <strain evidence="7 8">CBA1113</strain>
    </source>
</reference>
<dbReference type="RefSeq" id="WP_114586944.1">
    <property type="nucleotide sequence ID" value="NZ_CP031150.1"/>
</dbReference>
<sequence>MVSREVRLEPIDPRTAQQLFLDHKETECTESTVRNHRYHTTKFVEWCEENDVDNLNELTGRDLQALRLWRKESGDINLMTLNNYMCSLRVFIKWCGSIEAVPENLYDKVMVPRVSPDDQQADETLDAETAKEILAYLSTFHYASVEHAMLGLLWESGMRIGAAHGLDVDDVDLAEEQLQLVHRPSEGTTLKNGSGGERPIAITSDFADVLDAYIERIRKDVPDDHGRDPLFTTSHGRMSRASIRRIVYKVTSPCFRNEPCPDCTETLSAQCPEAVNPHAVRRGSITHYLTQDIPVEVVSDRMNVSRDVLDKHYDQRTEQVKLEQRRGYLENI</sequence>
<dbReference type="PANTHER" id="PTHR30349">
    <property type="entry name" value="PHAGE INTEGRASE-RELATED"/>
    <property type="match status" value="1"/>
</dbReference>
<dbReference type="PANTHER" id="PTHR30349:SF41">
    <property type="entry name" value="INTEGRASE_RECOMBINASE PROTEIN MJ0367-RELATED"/>
    <property type="match status" value="1"/>
</dbReference>
<gene>
    <name evidence="7" type="ORF">DU500_16080</name>
</gene>
<dbReference type="InterPro" id="IPR011010">
    <property type="entry name" value="DNA_brk_join_enz"/>
</dbReference>
<evidence type="ECO:0000259" key="5">
    <source>
        <dbReference type="PROSITE" id="PS51898"/>
    </source>
</evidence>
<dbReference type="Proteomes" id="UP000253273">
    <property type="component" value="Chromosome"/>
</dbReference>
<evidence type="ECO:0000256" key="1">
    <source>
        <dbReference type="ARBA" id="ARBA00022908"/>
    </source>
</evidence>
<evidence type="ECO:0000313" key="8">
    <source>
        <dbReference type="Proteomes" id="UP000253273"/>
    </source>
</evidence>
<dbReference type="InterPro" id="IPR050090">
    <property type="entry name" value="Tyrosine_recombinase_XerCD"/>
</dbReference>
<accession>A0A345E6K1</accession>
<dbReference type="Pfam" id="PF00589">
    <property type="entry name" value="Phage_integrase"/>
    <property type="match status" value="1"/>
</dbReference>
<feature type="domain" description="Core-binding (CB)" evidence="6">
    <location>
        <begin position="11"/>
        <end position="96"/>
    </location>
</feature>
<dbReference type="Pfam" id="PF02899">
    <property type="entry name" value="Phage_int_SAM_1"/>
    <property type="match status" value="1"/>
</dbReference>
<protein>
    <submittedName>
        <fullName evidence="7">Site-specific integrase</fullName>
    </submittedName>
</protein>
<dbReference type="GO" id="GO:0015074">
    <property type="term" value="P:DNA integration"/>
    <property type="evidence" value="ECO:0007669"/>
    <property type="project" value="UniProtKB-KW"/>
</dbReference>
<evidence type="ECO:0000256" key="3">
    <source>
        <dbReference type="ARBA" id="ARBA00023172"/>
    </source>
</evidence>
<dbReference type="GO" id="GO:0003677">
    <property type="term" value="F:DNA binding"/>
    <property type="evidence" value="ECO:0007669"/>
    <property type="project" value="UniProtKB-UniRule"/>
</dbReference>
<organism evidence="7 8">
    <name type="scientific">Haloplanus rubicundus</name>
    <dbReference type="NCBI Taxonomy" id="1547898"/>
    <lineage>
        <taxon>Archaea</taxon>
        <taxon>Methanobacteriati</taxon>
        <taxon>Methanobacteriota</taxon>
        <taxon>Stenosarchaea group</taxon>
        <taxon>Halobacteria</taxon>
        <taxon>Halobacteriales</taxon>
        <taxon>Haloferacaceae</taxon>
        <taxon>Haloplanus</taxon>
    </lineage>
</organism>
<dbReference type="AlphaFoldDB" id="A0A345E6K1"/>
<evidence type="ECO:0000259" key="6">
    <source>
        <dbReference type="PROSITE" id="PS51900"/>
    </source>
</evidence>